<dbReference type="Gene3D" id="3.40.525.10">
    <property type="entry name" value="CRAL-TRIO lipid binding domain"/>
    <property type="match status" value="1"/>
</dbReference>
<dbReference type="GO" id="GO:0050661">
    <property type="term" value="F:NADP binding"/>
    <property type="evidence" value="ECO:0007669"/>
    <property type="project" value="InterPro"/>
</dbReference>
<dbReference type="Gene3D" id="2.60.120.680">
    <property type="entry name" value="GOLD domain"/>
    <property type="match status" value="1"/>
</dbReference>
<dbReference type="PANTHER" id="PTHR23023">
    <property type="entry name" value="DIMETHYLANILINE MONOOXYGENASE"/>
    <property type="match status" value="1"/>
</dbReference>
<keyword evidence="2" id="KW-0285">Flavoprotein</keyword>
<dbReference type="GO" id="GO:0004499">
    <property type="term" value="F:N,N-dimethylaniline monooxygenase activity"/>
    <property type="evidence" value="ECO:0007669"/>
    <property type="project" value="InterPro"/>
</dbReference>
<dbReference type="Proteomes" id="UP000570595">
    <property type="component" value="Unassembled WGS sequence"/>
</dbReference>
<evidence type="ECO:0000313" key="7">
    <source>
        <dbReference type="EMBL" id="KAF4656900.1"/>
    </source>
</evidence>
<keyword evidence="3" id="KW-0274">FAD</keyword>
<dbReference type="PROSITE" id="PS50866">
    <property type="entry name" value="GOLD"/>
    <property type="match status" value="1"/>
</dbReference>
<dbReference type="GO" id="GO:0050660">
    <property type="term" value="F:flavin adenine dinucleotide binding"/>
    <property type="evidence" value="ECO:0007669"/>
    <property type="project" value="InterPro"/>
</dbReference>
<dbReference type="InterPro" id="IPR020946">
    <property type="entry name" value="Flavin_mOase-like"/>
</dbReference>
<dbReference type="PROSITE" id="PS50191">
    <property type="entry name" value="CRAL_TRIO"/>
    <property type="match status" value="1"/>
</dbReference>
<keyword evidence="7" id="KW-0503">Monooxygenase</keyword>
<dbReference type="SUPFAM" id="SSF52087">
    <property type="entry name" value="CRAL/TRIO domain"/>
    <property type="match status" value="1"/>
</dbReference>
<dbReference type="Pfam" id="PF00743">
    <property type="entry name" value="FMO-like"/>
    <property type="match status" value="1"/>
</dbReference>
<evidence type="ECO:0000256" key="2">
    <source>
        <dbReference type="ARBA" id="ARBA00022630"/>
    </source>
</evidence>
<reference evidence="7 8" key="1">
    <citation type="submission" date="2020-04" db="EMBL/GenBank/DDBJ databases">
        <title>Perkinsus olseni comparative genomics.</title>
        <authorList>
            <person name="Bogema D.R."/>
        </authorList>
    </citation>
    <scope>NUCLEOTIDE SEQUENCE [LARGE SCALE GENOMIC DNA]</scope>
    <source>
        <strain evidence="7">ATCC PRA-179</strain>
    </source>
</reference>
<evidence type="ECO:0000256" key="3">
    <source>
        <dbReference type="ARBA" id="ARBA00022827"/>
    </source>
</evidence>
<comment type="similarity">
    <text evidence="1">Belongs to the FMO family.</text>
</comment>
<dbReference type="AlphaFoldDB" id="A0A7J6LD26"/>
<dbReference type="SUPFAM" id="SSF101576">
    <property type="entry name" value="Supernatant protein factor (SPF), C-terminal domain"/>
    <property type="match status" value="1"/>
</dbReference>
<name>A0A7J6LD26_PEROL</name>
<dbReference type="InterPro" id="IPR009038">
    <property type="entry name" value="GOLD_dom"/>
</dbReference>
<evidence type="ECO:0000313" key="8">
    <source>
        <dbReference type="Proteomes" id="UP000570595"/>
    </source>
</evidence>
<protein>
    <submittedName>
        <fullName evidence="7">Monooxygenase</fullName>
    </submittedName>
</protein>
<feature type="domain" description="CRAL-TRIO" evidence="5">
    <location>
        <begin position="741"/>
        <end position="903"/>
    </location>
</feature>
<gene>
    <name evidence="7" type="primary">FMO1_1</name>
    <name evidence="7" type="ORF">FOZ61_006607</name>
</gene>
<proteinExistence type="inferred from homology"/>
<feature type="domain" description="GOLD" evidence="6">
    <location>
        <begin position="920"/>
        <end position="1023"/>
    </location>
</feature>
<dbReference type="InterPro" id="IPR050346">
    <property type="entry name" value="FMO-like"/>
</dbReference>
<dbReference type="OrthoDB" id="66881at2759"/>
<dbReference type="Gene3D" id="3.50.50.60">
    <property type="entry name" value="FAD/NAD(P)-binding domain"/>
    <property type="match status" value="3"/>
</dbReference>
<dbReference type="SUPFAM" id="SSF51905">
    <property type="entry name" value="FAD/NAD(P)-binding domain"/>
    <property type="match status" value="2"/>
</dbReference>
<evidence type="ECO:0000259" key="6">
    <source>
        <dbReference type="PROSITE" id="PS50866"/>
    </source>
</evidence>
<dbReference type="EMBL" id="JABAHT010000381">
    <property type="protein sequence ID" value="KAF4656900.1"/>
    <property type="molecule type" value="Genomic_DNA"/>
</dbReference>
<dbReference type="SMART" id="SM00516">
    <property type="entry name" value="SEC14"/>
    <property type="match status" value="1"/>
</dbReference>
<evidence type="ECO:0000256" key="4">
    <source>
        <dbReference type="ARBA" id="ARBA00023002"/>
    </source>
</evidence>
<dbReference type="InterPro" id="IPR001251">
    <property type="entry name" value="CRAL-TRIO_dom"/>
</dbReference>
<organism evidence="7 8">
    <name type="scientific">Perkinsus olseni</name>
    <name type="common">Perkinsus atlanticus</name>
    <dbReference type="NCBI Taxonomy" id="32597"/>
    <lineage>
        <taxon>Eukaryota</taxon>
        <taxon>Sar</taxon>
        <taxon>Alveolata</taxon>
        <taxon>Perkinsozoa</taxon>
        <taxon>Perkinsea</taxon>
        <taxon>Perkinsida</taxon>
        <taxon>Perkinsidae</taxon>
        <taxon>Perkinsus</taxon>
    </lineage>
</organism>
<evidence type="ECO:0000256" key="1">
    <source>
        <dbReference type="ARBA" id="ARBA00009183"/>
    </source>
</evidence>
<dbReference type="Pfam" id="PF00650">
    <property type="entry name" value="CRAL_TRIO"/>
    <property type="match status" value="1"/>
</dbReference>
<accession>A0A7J6LD26</accession>
<keyword evidence="4" id="KW-0560">Oxidoreductase</keyword>
<dbReference type="CDD" id="cd00170">
    <property type="entry name" value="SEC14"/>
    <property type="match status" value="1"/>
</dbReference>
<dbReference type="InterPro" id="IPR036273">
    <property type="entry name" value="CRAL/TRIO_N_dom_sf"/>
</dbReference>
<dbReference type="SUPFAM" id="SSF46938">
    <property type="entry name" value="CRAL/TRIO N-terminal domain"/>
    <property type="match status" value="1"/>
</dbReference>
<dbReference type="InterPro" id="IPR036598">
    <property type="entry name" value="GOLD_dom_sf"/>
</dbReference>
<feature type="non-terminal residue" evidence="7">
    <location>
        <position position="1"/>
    </location>
</feature>
<dbReference type="InterPro" id="IPR036188">
    <property type="entry name" value="FAD/NAD-bd_sf"/>
</dbReference>
<sequence length="1045" mass="117374">KYLHGGILDDFKCYYPAAYRPLVEALSTDRVDGARGMGGQTVCVIGGGVSGIVTLRTLLAEGFDVTLLEARDRVGGVWSTGYVGQGAQSPSWFYEFSEFPVGDRYPLFMKKEDLCSYIDDYVRRHHFVKRVSHFKLGPHIRCNVLVKDLENLDGKAWRVTTEDGHQRVFDKVVICTGLFRKKHIPNFPGMDQTKVKVFHSSDCSDRSAFTGKDVVFVGYGKSTLDLMNELKDEVKSTTFVYREKRWPLPGNLWKISIIHVMFCRAFEWLLPSYYTEEKPRSSLYQLFTAVWWWLWEHVLDWQHGLTAAGMRPDSPFVGDIFHNQFVVPEGTYERIAAGEISSTGFMKYSSTAIDASGGSSYCLGLNIWVGHSAFLLISDAKQATMTEFTKDGVLLTTGEQICCDAVVLGTGFEAAMEILPPECKEKLICDKGEGPWLHRHIVHPDFMHLAFVGWASTNISISTSTLQALWLAGLWKGRISTTASDMRHDIAKYRRWALERIPPTPQRPCTIFLYIDLYHDQLIEDLGVSKYLHGGLFDDFILYCPATYRPLAMTEGEHSRLPPREANGIGFNLDGLTKKQHFAIGRINPAIRRASDVPLPASCRSYFIFLHMLHSDSPTDSPRADNVAIPPEVTDAEKKALEVLKNLLVDTIAQYPGSNTMPEVFGDVRLLMFLRVAKNDPQKAATQFKEFLVWRRERNVDDIRADILEKKMSFDEVPNIKKASYYLPFNPCLRDPTGEPSRAKDGSFIYCERLGMIETNGFVGEVSDDEFSEMFIYLSELGQLLIHDHHNRTGELASFMLAIDVGGAPTASWANPKLCKAVVNRMGSAGRLRETFYPGQVSKVCFLNAPWIFDTFFKLLRPFLPKDSLSKVKIFRPGDEGIMSLVDPKNVPAFLGGSCDSPLGQVPETGRLLNDRFGLGTAEVETVTIAKGQSMQIPLTVKKGDIVSWAFGVDAQDILFGVEVRAQKDGQMTSEFVVPLEKCSSHRSVRGQYTSLTDGRLVLVFDNTSSWIRSRTVHYRYEIVSAEEAAKLDAKVASVETTYCV</sequence>
<comment type="caution">
    <text evidence="7">The sequence shown here is derived from an EMBL/GenBank/DDBJ whole genome shotgun (WGS) entry which is preliminary data.</text>
</comment>
<evidence type="ECO:0000259" key="5">
    <source>
        <dbReference type="PROSITE" id="PS50191"/>
    </source>
</evidence>
<dbReference type="InterPro" id="IPR036865">
    <property type="entry name" value="CRAL-TRIO_dom_sf"/>
</dbReference>